<proteinExistence type="predicted"/>
<name>A0A1X6YVS2_9RHOB</name>
<keyword evidence="5" id="KW-0479">Metal-binding</keyword>
<dbReference type="GO" id="GO:0046872">
    <property type="term" value="F:metal ion binding"/>
    <property type="evidence" value="ECO:0007669"/>
    <property type="project" value="UniProtKB-KW"/>
</dbReference>
<evidence type="ECO:0000256" key="2">
    <source>
        <dbReference type="ARBA" id="ARBA00022692"/>
    </source>
</evidence>
<dbReference type="PANTHER" id="PTHR20855:SF3">
    <property type="entry name" value="LD03007P"/>
    <property type="match status" value="1"/>
</dbReference>
<accession>A0A1X6YVS2</accession>
<comment type="subcellular location">
    <subcellularLocation>
        <location evidence="1">Membrane</location>
        <topology evidence="1">Multi-pass membrane protein</topology>
    </subcellularLocation>
</comment>
<keyword evidence="8" id="KW-1185">Reference proteome</keyword>
<evidence type="ECO:0000256" key="6">
    <source>
        <dbReference type="SAM" id="Phobius"/>
    </source>
</evidence>
<keyword evidence="5" id="KW-0862">Zinc</keyword>
<sequence>MRSYANIRPAYSRAERISDGVVHVLGVTSALVAVPALIVMLVFYRSEPAAVLGASIYGATLVLMLTFSAAYNMNESKRWSDLLRRLDHSGIYVKIAGTYTPFLLVSGVQAPGLLLGLWSSATLGSLLKLIDPNRFRWFGLALYLMMGWAIVWAGQSTLAELSPTVYFLMIAGGVVYTVGVTFYLLDWLPYHNTIWHVFVLTGSILFFFAVALRVLPAPLEVT</sequence>
<keyword evidence="4 6" id="KW-0472">Membrane</keyword>
<organism evidence="7 8">
    <name type="scientific">Ruegeria meonggei</name>
    <dbReference type="NCBI Taxonomy" id="1446476"/>
    <lineage>
        <taxon>Bacteria</taxon>
        <taxon>Pseudomonadati</taxon>
        <taxon>Pseudomonadota</taxon>
        <taxon>Alphaproteobacteria</taxon>
        <taxon>Rhodobacterales</taxon>
        <taxon>Roseobacteraceae</taxon>
        <taxon>Ruegeria</taxon>
    </lineage>
</organism>
<dbReference type="EMBL" id="FWFP01000003">
    <property type="protein sequence ID" value="SLN32564.1"/>
    <property type="molecule type" value="Genomic_DNA"/>
</dbReference>
<gene>
    <name evidence="7" type="ORF">RUM8411_01376</name>
</gene>
<reference evidence="8" key="1">
    <citation type="submission" date="2017-03" db="EMBL/GenBank/DDBJ databases">
        <authorList>
            <person name="Rodrigo-Torres L."/>
            <person name="Arahal R.D."/>
            <person name="Lucena T."/>
        </authorList>
    </citation>
    <scope>NUCLEOTIDE SEQUENCE [LARGE SCALE GENOMIC DNA]</scope>
    <source>
        <strain evidence="8">CECT 8411</strain>
    </source>
</reference>
<feature type="transmembrane region" description="Helical" evidence="6">
    <location>
        <begin position="194"/>
        <end position="215"/>
    </location>
</feature>
<dbReference type="InterPro" id="IPR004254">
    <property type="entry name" value="AdipoR/HlyIII-related"/>
</dbReference>
<dbReference type="AlphaFoldDB" id="A0A1X6YVS2"/>
<evidence type="ECO:0000256" key="3">
    <source>
        <dbReference type="ARBA" id="ARBA00022989"/>
    </source>
</evidence>
<dbReference type="Pfam" id="PF03006">
    <property type="entry name" value="HlyIII"/>
    <property type="match status" value="1"/>
</dbReference>
<dbReference type="RefSeq" id="WP_085821911.1">
    <property type="nucleotide sequence ID" value="NZ_FWFP01000003.1"/>
</dbReference>
<evidence type="ECO:0000313" key="8">
    <source>
        <dbReference type="Proteomes" id="UP000193778"/>
    </source>
</evidence>
<dbReference type="Proteomes" id="UP000193778">
    <property type="component" value="Unassembled WGS sequence"/>
</dbReference>
<feature type="transmembrane region" description="Helical" evidence="6">
    <location>
        <begin position="21"/>
        <end position="44"/>
    </location>
</feature>
<dbReference type="PANTHER" id="PTHR20855">
    <property type="entry name" value="ADIPOR/PROGESTIN RECEPTOR-RELATED"/>
    <property type="match status" value="1"/>
</dbReference>
<evidence type="ECO:0000313" key="7">
    <source>
        <dbReference type="EMBL" id="SLN32564.1"/>
    </source>
</evidence>
<evidence type="ECO:0000256" key="5">
    <source>
        <dbReference type="PIRSR" id="PIRSR604254-1"/>
    </source>
</evidence>
<feature type="transmembrane region" description="Helical" evidence="6">
    <location>
        <begin position="91"/>
        <end position="115"/>
    </location>
</feature>
<keyword evidence="2 6" id="KW-0812">Transmembrane</keyword>
<dbReference type="OrthoDB" id="9813689at2"/>
<protein>
    <submittedName>
        <fullName evidence="7">Hemolysin-III related</fullName>
    </submittedName>
</protein>
<feature type="transmembrane region" description="Helical" evidence="6">
    <location>
        <begin position="165"/>
        <end position="188"/>
    </location>
</feature>
<evidence type="ECO:0000256" key="1">
    <source>
        <dbReference type="ARBA" id="ARBA00004141"/>
    </source>
</evidence>
<feature type="binding site" evidence="5">
    <location>
        <position position="196"/>
    </location>
    <ligand>
        <name>Zn(2+)</name>
        <dbReference type="ChEBI" id="CHEBI:29105"/>
    </ligand>
</feature>
<dbReference type="GO" id="GO:0016020">
    <property type="term" value="C:membrane"/>
    <property type="evidence" value="ECO:0007669"/>
    <property type="project" value="UniProtKB-SubCell"/>
</dbReference>
<keyword evidence="3 6" id="KW-1133">Transmembrane helix</keyword>
<evidence type="ECO:0000256" key="4">
    <source>
        <dbReference type="ARBA" id="ARBA00023136"/>
    </source>
</evidence>
<feature type="transmembrane region" description="Helical" evidence="6">
    <location>
        <begin position="135"/>
        <end position="153"/>
    </location>
</feature>
<feature type="transmembrane region" description="Helical" evidence="6">
    <location>
        <begin position="50"/>
        <end position="71"/>
    </location>
</feature>